<name>A0A3E4QXP1_9ACTN</name>
<evidence type="ECO:0000313" key="3">
    <source>
        <dbReference type="Proteomes" id="UP000260943"/>
    </source>
</evidence>
<feature type="domain" description="Treble clef zinc finger" evidence="1">
    <location>
        <begin position="114"/>
        <end position="160"/>
    </location>
</feature>
<proteinExistence type="predicted"/>
<reference evidence="2 3" key="1">
    <citation type="submission" date="2018-08" db="EMBL/GenBank/DDBJ databases">
        <title>A genome reference for cultivated species of the human gut microbiota.</title>
        <authorList>
            <person name="Zou Y."/>
            <person name="Xue W."/>
            <person name="Luo G."/>
        </authorList>
    </citation>
    <scope>NUCLEOTIDE SEQUENCE [LARGE SCALE GENOMIC DNA]</scope>
    <source>
        <strain evidence="2 3">TF08-14</strain>
    </source>
</reference>
<gene>
    <name evidence="2" type="ORF">DXC81_02585</name>
</gene>
<organism evidence="2 3">
    <name type="scientific">Collinsella tanakaei</name>
    <dbReference type="NCBI Taxonomy" id="626935"/>
    <lineage>
        <taxon>Bacteria</taxon>
        <taxon>Bacillati</taxon>
        <taxon>Actinomycetota</taxon>
        <taxon>Coriobacteriia</taxon>
        <taxon>Coriobacteriales</taxon>
        <taxon>Coriobacteriaceae</taxon>
        <taxon>Collinsella</taxon>
    </lineage>
</organism>
<evidence type="ECO:0000259" key="1">
    <source>
        <dbReference type="Pfam" id="PF14311"/>
    </source>
</evidence>
<dbReference type="InterPro" id="IPR025487">
    <property type="entry name" value="DUF4379"/>
</dbReference>
<protein>
    <recommendedName>
        <fullName evidence="1">Treble clef zinc finger domain-containing protein</fullName>
    </recommendedName>
</protein>
<dbReference type="Proteomes" id="UP000260943">
    <property type="component" value="Unassembled WGS sequence"/>
</dbReference>
<dbReference type="AlphaFoldDB" id="A0A3E4QXP1"/>
<accession>A0A3E4QXP1</accession>
<sequence length="170" mass="19377">MEVCFFRCRGLRSHQRWRLPQLRPRACPREFWTVSQEMRVDFAMVLDFCAVFDGGCSLSASPTWGNAGALWRFGPVRPAKPPRSCKRGSLALKVAHLDACFDSVGAGRHPRMDKRFKPAAVQAISRKLVWWRDECGHVYQMAVLGRARAKPGCCPYCSGRKRPERPIRLD</sequence>
<comment type="caution">
    <text evidence="2">The sequence shown here is derived from an EMBL/GenBank/DDBJ whole genome shotgun (WGS) entry which is preliminary data.</text>
</comment>
<dbReference type="EMBL" id="QSRJ01000002">
    <property type="protein sequence ID" value="RGL11688.1"/>
    <property type="molecule type" value="Genomic_DNA"/>
</dbReference>
<evidence type="ECO:0000313" key="2">
    <source>
        <dbReference type="EMBL" id="RGL11688.1"/>
    </source>
</evidence>
<dbReference type="Pfam" id="PF14311">
    <property type="entry name" value="DUF4379"/>
    <property type="match status" value="1"/>
</dbReference>